<feature type="transmembrane region" description="Helical" evidence="5">
    <location>
        <begin position="84"/>
        <end position="102"/>
    </location>
</feature>
<keyword evidence="8" id="KW-1185">Reference proteome</keyword>
<evidence type="ECO:0000256" key="3">
    <source>
        <dbReference type="ARBA" id="ARBA00022989"/>
    </source>
</evidence>
<dbReference type="InterPro" id="IPR020846">
    <property type="entry name" value="MFS_dom"/>
</dbReference>
<gene>
    <name evidence="7" type="ORF">FJU11_08990</name>
</gene>
<feature type="transmembrane region" description="Helical" evidence="5">
    <location>
        <begin position="242"/>
        <end position="266"/>
    </location>
</feature>
<accession>A0A506U7W1</accession>
<reference evidence="7 8" key="1">
    <citation type="submission" date="2019-06" db="EMBL/GenBank/DDBJ databases">
        <authorList>
            <person name="Li M."/>
        </authorList>
    </citation>
    <scope>NUCLEOTIDE SEQUENCE [LARGE SCALE GENOMIC DNA]</scope>
    <source>
        <strain evidence="7 8">BGMRC6574</strain>
    </source>
</reference>
<feature type="transmembrane region" description="Helical" evidence="5">
    <location>
        <begin position="141"/>
        <end position="165"/>
    </location>
</feature>
<evidence type="ECO:0000313" key="8">
    <source>
        <dbReference type="Proteomes" id="UP000320314"/>
    </source>
</evidence>
<name>A0A506U7W1_9HYPH</name>
<feature type="transmembrane region" description="Helical" evidence="5">
    <location>
        <begin position="340"/>
        <end position="357"/>
    </location>
</feature>
<dbReference type="PANTHER" id="PTHR43683">
    <property type="entry name" value="MULTIDRUG EFFLUX PROTEIN YFMO"/>
    <property type="match status" value="1"/>
</dbReference>
<comment type="caution">
    <text evidence="7">The sequence shown here is derived from an EMBL/GenBank/DDBJ whole genome shotgun (WGS) entry which is preliminary data.</text>
</comment>
<dbReference type="OrthoDB" id="9788453at2"/>
<proteinExistence type="predicted"/>
<dbReference type="GO" id="GO:0022857">
    <property type="term" value="F:transmembrane transporter activity"/>
    <property type="evidence" value="ECO:0007669"/>
    <property type="project" value="InterPro"/>
</dbReference>
<feature type="domain" description="Major facilitator superfamily (MFS) profile" evidence="6">
    <location>
        <begin position="19"/>
        <end position="388"/>
    </location>
</feature>
<keyword evidence="4 5" id="KW-0472">Membrane</keyword>
<evidence type="ECO:0000256" key="4">
    <source>
        <dbReference type="ARBA" id="ARBA00023136"/>
    </source>
</evidence>
<feature type="transmembrane region" description="Helical" evidence="5">
    <location>
        <begin position="114"/>
        <end position="134"/>
    </location>
</feature>
<feature type="transmembrane region" description="Helical" evidence="5">
    <location>
        <begin position="213"/>
        <end position="236"/>
    </location>
</feature>
<dbReference type="Gene3D" id="1.20.1250.20">
    <property type="entry name" value="MFS general substrate transporter like domains"/>
    <property type="match status" value="1"/>
</dbReference>
<protein>
    <submittedName>
        <fullName evidence="7">MFS transporter</fullName>
    </submittedName>
</protein>
<dbReference type="InterPro" id="IPR036259">
    <property type="entry name" value="MFS_trans_sf"/>
</dbReference>
<feature type="transmembrane region" description="Helical" evidence="5">
    <location>
        <begin position="273"/>
        <end position="295"/>
    </location>
</feature>
<feature type="transmembrane region" description="Helical" evidence="5">
    <location>
        <begin position="363"/>
        <end position="382"/>
    </location>
</feature>
<sequence>MQAETTSGKAPSFFDQPKAVWATAFAAVVGFMSIGLVDPILVSIARGLHASASQVSLLFTSYFAVTSIMMLVTGFVASRLGGRATLLLGAALIVVFAGLAGTSNSVPELVAYRAGWGLGNAFFVVTALSVIVAAGRGGTMAAILMYESALGLGISAGPLLGAVLGNMSWRYPFFGTATLMAIGFVAIALFLGKTPTPEKKISLTDPLVALKHGGLRTTAVSAFFYNYAFFTVLAFVPFVLNMSAYTVGGIFFGWGLLLALFSVVLAPRLQSRFPGLGLVSSMLVVLCLLLVAIALGSRGMVIAAVVLAGAVMGVNNTIYTEMALEVSNAQRPVASAGYNFVRWFAGVVAPFAAPKIAELTTPAVSFLIAAASCLLAIAVLYAGRDTLGRFARPHEEEMTSQVTASSTAP</sequence>
<feature type="transmembrane region" description="Helical" evidence="5">
    <location>
        <begin position="301"/>
        <end position="319"/>
    </location>
</feature>
<dbReference type="InterPro" id="IPR001958">
    <property type="entry name" value="Tet-R_TetA/multi-R_MdtG-like"/>
</dbReference>
<evidence type="ECO:0000256" key="5">
    <source>
        <dbReference type="SAM" id="Phobius"/>
    </source>
</evidence>
<evidence type="ECO:0000256" key="2">
    <source>
        <dbReference type="ARBA" id="ARBA00022692"/>
    </source>
</evidence>
<evidence type="ECO:0000313" key="7">
    <source>
        <dbReference type="EMBL" id="TPW28699.1"/>
    </source>
</evidence>
<dbReference type="InterPro" id="IPR053200">
    <property type="entry name" value="YfmO-like"/>
</dbReference>
<dbReference type="EMBL" id="VHLH01000014">
    <property type="protein sequence ID" value="TPW28699.1"/>
    <property type="molecule type" value="Genomic_DNA"/>
</dbReference>
<keyword evidence="2 5" id="KW-0812">Transmembrane</keyword>
<keyword evidence="3 5" id="KW-1133">Transmembrane helix</keyword>
<dbReference type="PROSITE" id="PS50850">
    <property type="entry name" value="MFS"/>
    <property type="match status" value="1"/>
</dbReference>
<feature type="transmembrane region" description="Helical" evidence="5">
    <location>
        <begin position="57"/>
        <end position="77"/>
    </location>
</feature>
<dbReference type="CDD" id="cd17474">
    <property type="entry name" value="MFS_YfmO_like"/>
    <property type="match status" value="1"/>
</dbReference>
<dbReference type="GO" id="GO:0016020">
    <property type="term" value="C:membrane"/>
    <property type="evidence" value="ECO:0007669"/>
    <property type="project" value="UniProtKB-SubCell"/>
</dbReference>
<dbReference type="PRINTS" id="PR01035">
    <property type="entry name" value="TCRTETA"/>
</dbReference>
<organism evidence="7 8">
    <name type="scientific">Pararhizobium mangrovi</name>
    <dbReference type="NCBI Taxonomy" id="2590452"/>
    <lineage>
        <taxon>Bacteria</taxon>
        <taxon>Pseudomonadati</taxon>
        <taxon>Pseudomonadota</taxon>
        <taxon>Alphaproteobacteria</taxon>
        <taxon>Hyphomicrobiales</taxon>
        <taxon>Rhizobiaceae</taxon>
        <taxon>Rhizobium/Agrobacterium group</taxon>
        <taxon>Pararhizobium</taxon>
    </lineage>
</organism>
<dbReference type="AlphaFoldDB" id="A0A506U7W1"/>
<dbReference type="Pfam" id="PF07690">
    <property type="entry name" value="MFS_1"/>
    <property type="match status" value="1"/>
</dbReference>
<evidence type="ECO:0000256" key="1">
    <source>
        <dbReference type="ARBA" id="ARBA00004141"/>
    </source>
</evidence>
<evidence type="ECO:0000259" key="6">
    <source>
        <dbReference type="PROSITE" id="PS50850"/>
    </source>
</evidence>
<feature type="transmembrane region" description="Helical" evidence="5">
    <location>
        <begin position="20"/>
        <end position="45"/>
    </location>
</feature>
<feature type="transmembrane region" description="Helical" evidence="5">
    <location>
        <begin position="171"/>
        <end position="192"/>
    </location>
</feature>
<dbReference type="InterPro" id="IPR011701">
    <property type="entry name" value="MFS"/>
</dbReference>
<dbReference type="PANTHER" id="PTHR43683:SF1">
    <property type="entry name" value="MULTIDRUG EFFLUX PROTEIN YFMO"/>
    <property type="match status" value="1"/>
</dbReference>
<dbReference type="RefSeq" id="WP_141166710.1">
    <property type="nucleotide sequence ID" value="NZ_VHLH01000014.1"/>
</dbReference>
<dbReference type="SUPFAM" id="SSF103473">
    <property type="entry name" value="MFS general substrate transporter"/>
    <property type="match status" value="1"/>
</dbReference>
<comment type="subcellular location">
    <subcellularLocation>
        <location evidence="1">Membrane</location>
        <topology evidence="1">Multi-pass membrane protein</topology>
    </subcellularLocation>
</comment>
<dbReference type="Proteomes" id="UP000320314">
    <property type="component" value="Unassembled WGS sequence"/>
</dbReference>